<evidence type="ECO:0000259" key="4">
    <source>
        <dbReference type="PROSITE" id="PS50886"/>
    </source>
</evidence>
<sequence>MDIYECFSAVDMRVGTVQKVELNERARVPAYKMWIDFGFLGVKTSSGQYVNRYTPEELVGKVVVCAVNLGTRKIAGFTSEVLVMGVESSLGVVNALTVDGDVPNGAKVF</sequence>
<protein>
    <submittedName>
        <fullName evidence="5">Chaperone CsaA</fullName>
    </submittedName>
</protein>
<dbReference type="Proteomes" id="UP001189757">
    <property type="component" value="Unassembled WGS sequence"/>
</dbReference>
<proteinExistence type="predicted"/>
<comment type="caution">
    <text evidence="5">The sequence shown here is derived from an EMBL/GenBank/DDBJ whole genome shotgun (WGS) entry which is preliminary data.</text>
</comment>
<dbReference type="RefSeq" id="WP_316680009.1">
    <property type="nucleotide sequence ID" value="NZ_CATZLL010000001.1"/>
</dbReference>
<dbReference type="InterPro" id="IPR051270">
    <property type="entry name" value="Tyrosine-tRNA_ligase_regulator"/>
</dbReference>
<keyword evidence="2 3" id="KW-0694">RNA-binding</keyword>
<keyword evidence="1 3" id="KW-0820">tRNA-binding</keyword>
<accession>A0ABM9JZ40</accession>
<evidence type="ECO:0000256" key="1">
    <source>
        <dbReference type="ARBA" id="ARBA00022555"/>
    </source>
</evidence>
<dbReference type="NCBIfam" id="TIGR02222">
    <property type="entry name" value="chap_CsaA"/>
    <property type="match status" value="1"/>
</dbReference>
<dbReference type="EMBL" id="CATZLL010000001">
    <property type="protein sequence ID" value="CAJ0809073.1"/>
    <property type="molecule type" value="Genomic_DNA"/>
</dbReference>
<reference evidence="5 6" key="1">
    <citation type="submission" date="2023-07" db="EMBL/GenBank/DDBJ databases">
        <authorList>
            <person name="Peeters C."/>
        </authorList>
    </citation>
    <scope>NUCLEOTIDE SEQUENCE [LARGE SCALE GENOMIC DNA]</scope>
    <source>
        <strain evidence="5 6">LMG 18101</strain>
    </source>
</reference>
<dbReference type="InterPro" id="IPR012340">
    <property type="entry name" value="NA-bd_OB-fold"/>
</dbReference>
<dbReference type="CDD" id="cd02798">
    <property type="entry name" value="tRNA_bind_CsaA"/>
    <property type="match status" value="1"/>
</dbReference>
<dbReference type="PROSITE" id="PS50886">
    <property type="entry name" value="TRBD"/>
    <property type="match status" value="1"/>
</dbReference>
<evidence type="ECO:0000313" key="6">
    <source>
        <dbReference type="Proteomes" id="UP001189757"/>
    </source>
</evidence>
<organism evidence="5 6">
    <name type="scientific">Ralstonia flaminis</name>
    <dbReference type="NCBI Taxonomy" id="3058597"/>
    <lineage>
        <taxon>Bacteria</taxon>
        <taxon>Pseudomonadati</taxon>
        <taxon>Pseudomonadota</taxon>
        <taxon>Betaproteobacteria</taxon>
        <taxon>Burkholderiales</taxon>
        <taxon>Burkholderiaceae</taxon>
        <taxon>Ralstonia</taxon>
    </lineage>
</organism>
<dbReference type="InterPro" id="IPR002547">
    <property type="entry name" value="tRNA-bd_dom"/>
</dbReference>
<dbReference type="NCBIfam" id="NF007494">
    <property type="entry name" value="PRK10089.1-3"/>
    <property type="match status" value="1"/>
</dbReference>
<dbReference type="PANTHER" id="PTHR11586">
    <property type="entry name" value="TRNA-AMINOACYLATION COFACTOR ARC1 FAMILY MEMBER"/>
    <property type="match status" value="1"/>
</dbReference>
<dbReference type="Pfam" id="PF01588">
    <property type="entry name" value="tRNA_bind"/>
    <property type="match status" value="1"/>
</dbReference>
<gene>
    <name evidence="5" type="primary">csaA</name>
    <name evidence="5" type="ORF">LMG18101_00504</name>
</gene>
<evidence type="ECO:0000256" key="2">
    <source>
        <dbReference type="ARBA" id="ARBA00022884"/>
    </source>
</evidence>
<dbReference type="Gene3D" id="2.40.50.140">
    <property type="entry name" value="Nucleic acid-binding proteins"/>
    <property type="match status" value="1"/>
</dbReference>
<name>A0ABM9JZ40_9RALS</name>
<dbReference type="PANTHER" id="PTHR11586:SF37">
    <property type="entry name" value="TRNA-BINDING DOMAIN-CONTAINING PROTEIN"/>
    <property type="match status" value="1"/>
</dbReference>
<evidence type="ECO:0000256" key="3">
    <source>
        <dbReference type="PROSITE-ProRule" id="PRU00209"/>
    </source>
</evidence>
<dbReference type="SUPFAM" id="SSF50249">
    <property type="entry name" value="Nucleic acid-binding proteins"/>
    <property type="match status" value="1"/>
</dbReference>
<feature type="domain" description="TRNA-binding" evidence="4">
    <location>
        <begin position="6"/>
        <end position="109"/>
    </location>
</feature>
<keyword evidence="6" id="KW-1185">Reference proteome</keyword>
<dbReference type="InterPro" id="IPR008231">
    <property type="entry name" value="CsaA"/>
</dbReference>
<evidence type="ECO:0000313" key="5">
    <source>
        <dbReference type="EMBL" id="CAJ0809073.1"/>
    </source>
</evidence>